<dbReference type="Pfam" id="PF22309">
    <property type="entry name" value="HK-GC-Chemotax_sensor"/>
    <property type="match status" value="1"/>
</dbReference>
<feature type="domain" description="Dret-0059-like sensor" evidence="1">
    <location>
        <begin position="142"/>
        <end position="262"/>
    </location>
</feature>
<dbReference type="OrthoDB" id="112114at2157"/>
<sequence>MIRSSVPTLVFLLTLALIGVSGCIASETNPSLTITGEIIYNDLEGGFFGITTQEGDNYLPIDLPDEFKKEGLLVTITGIIDPDVMTIQMWGQPLRIQSIEITEEPSEIKKGWYEGENPDFNPDRDLVMTKLLLESSTALQQKLEIMNEGVKNTAAELKGTNLQNSNLTPYLKNLIEMYPEIFEVAVLNRAGIITEVYPESYKASIGADTGGQELISELIKYPVPGMSRYIETLEGEKAVNIVYPLFSSSNSLTGYLSILFHPDELVKNSMEVPFNDYQFTIQVIQPDGTSLGYKGENDTNISVPSKSPPTRVISGCGLIDFTSGTGDQEISNPDNTSKMTYWTTISLHNIPWRVLVISG</sequence>
<evidence type="ECO:0000259" key="1">
    <source>
        <dbReference type="Pfam" id="PF22309"/>
    </source>
</evidence>
<comment type="caution">
    <text evidence="2">The sequence shown here is derived from an EMBL/GenBank/DDBJ whole genome shotgun (WGS) entry which is preliminary data.</text>
</comment>
<dbReference type="PROSITE" id="PS51257">
    <property type="entry name" value="PROKAR_LIPOPROTEIN"/>
    <property type="match status" value="1"/>
</dbReference>
<dbReference type="RefSeq" id="WP_109941926.1">
    <property type="nucleotide sequence ID" value="NZ_CP176366.1"/>
</dbReference>
<evidence type="ECO:0000313" key="3">
    <source>
        <dbReference type="Proteomes" id="UP000245934"/>
    </source>
</evidence>
<dbReference type="AlphaFoldDB" id="A0A2V2MRN5"/>
<name>A0A2V2MRN5_9EURY</name>
<gene>
    <name evidence="2" type="ORF">DLD82_14975</name>
</gene>
<organism evidence="2 3">
    <name type="scientific">Methanospirillum stamsii</name>
    <dbReference type="NCBI Taxonomy" id="1277351"/>
    <lineage>
        <taxon>Archaea</taxon>
        <taxon>Methanobacteriati</taxon>
        <taxon>Methanobacteriota</taxon>
        <taxon>Stenosarchaea group</taxon>
        <taxon>Methanomicrobia</taxon>
        <taxon>Methanomicrobiales</taxon>
        <taxon>Methanospirillaceae</taxon>
        <taxon>Methanospirillum</taxon>
    </lineage>
</organism>
<dbReference type="EMBL" id="QGMZ01000039">
    <property type="protein sequence ID" value="PWR70792.1"/>
    <property type="molecule type" value="Genomic_DNA"/>
</dbReference>
<accession>A0A2V2MRN5</accession>
<reference evidence="2 3" key="1">
    <citation type="submission" date="2018-05" db="EMBL/GenBank/DDBJ databases">
        <title>Draft genome of Methanospirillum stamsii Pt1.</title>
        <authorList>
            <person name="Dueholm M.S."/>
            <person name="Nielsen P.H."/>
            <person name="Bakmann L.F."/>
            <person name="Otzen D.E."/>
        </authorList>
    </citation>
    <scope>NUCLEOTIDE SEQUENCE [LARGE SCALE GENOMIC DNA]</scope>
    <source>
        <strain evidence="2 3">Pt1</strain>
    </source>
</reference>
<proteinExistence type="predicted"/>
<dbReference type="InterPro" id="IPR054513">
    <property type="entry name" value="Dret_0059-like_sensor"/>
</dbReference>
<dbReference type="GeneID" id="97608196"/>
<keyword evidence="3" id="KW-1185">Reference proteome</keyword>
<evidence type="ECO:0000313" key="2">
    <source>
        <dbReference type="EMBL" id="PWR70792.1"/>
    </source>
</evidence>
<dbReference type="Proteomes" id="UP000245934">
    <property type="component" value="Unassembled WGS sequence"/>
</dbReference>
<protein>
    <recommendedName>
        <fullName evidence="1">Dret-0059-like sensor domain-containing protein</fullName>
    </recommendedName>
</protein>